<reference evidence="7" key="1">
    <citation type="submission" date="2020-07" db="EMBL/GenBank/DDBJ databases">
        <title>Multicomponent nature underlies the extraordinary mechanical properties of spider dragline silk.</title>
        <authorList>
            <person name="Kono N."/>
            <person name="Nakamura H."/>
            <person name="Mori M."/>
            <person name="Yoshida Y."/>
            <person name="Ohtoshi R."/>
            <person name="Malay A.D."/>
            <person name="Moran D.A.P."/>
            <person name="Tomita M."/>
            <person name="Numata K."/>
            <person name="Arakawa K."/>
        </authorList>
    </citation>
    <scope>NUCLEOTIDE SEQUENCE</scope>
</reference>
<evidence type="ECO:0000313" key="8">
    <source>
        <dbReference type="Proteomes" id="UP000887116"/>
    </source>
</evidence>
<dbReference type="GO" id="GO:0000776">
    <property type="term" value="C:kinetochore"/>
    <property type="evidence" value="ECO:0007669"/>
    <property type="project" value="InterPro"/>
</dbReference>
<feature type="compositionally biased region" description="Polar residues" evidence="5">
    <location>
        <begin position="376"/>
        <end position="385"/>
    </location>
</feature>
<dbReference type="InterPro" id="IPR028386">
    <property type="entry name" value="CENP-C/Mif2/cnp3"/>
</dbReference>
<dbReference type="InterPro" id="IPR025974">
    <property type="entry name" value="Mif2/CENP-C_cupin"/>
</dbReference>
<name>A0A8X6KQV4_TRICU</name>
<sequence>MKEKRKYLTSNIGRRSGLDVVSRKRIKAQEDGTHVFDDYWTDSDPDISKITNTSVKKVVTNEEVEEAARKSHSDALNAHKKTYDDELSTFLPDQRDTRVLKAKERLSASFAGSAKNFGKPITPKISKETAVNTSLDKSQKSMLKDHTEALRQEKSPPKPEQQHVRRGSSKNLVYKMKLVKSSSVSEEPSAINQDHPEQSPVKRRTRIIDEQSGLGQKKSVSKVRTTKRGNSSNMVIHNEEGPLQIKPSVSRKKRHANNSVKMSQKHASQTHSNLFQFKNDPSRLSSKRSPVKRKNSLAMYEQSPFGSEASFIESETSPKKITQVTEDQRNLSRQTKTSAKAKASKNKRATPVDNYEVQSDLGENSLPIVERKENKMTVSGKNNRQPHSEKSLKRTISHTHDKQSKDVISNGNTSGPSKGPRRSSRYRVPPLDSWRNERLVFKALPSGDVQCLGIDKGTEEDKYGLLKILSKAKKIKSRKEKLVKTVENTSILDTKTGGKVHAIVHRPFESLQWSGSRSKVKKYPPYITTIAFMSKTMSFGYLDVSPFSTKEAQYSPIYNLHFTVMKGIVDVTINETKFTLERGDSFIVPIGAPYFVKNCMPVRALLSFCIFKAPFFPHQFEE</sequence>
<organism evidence="7 8">
    <name type="scientific">Trichonephila clavata</name>
    <name type="common">Joro spider</name>
    <name type="synonym">Nephila clavata</name>
    <dbReference type="NCBI Taxonomy" id="2740835"/>
    <lineage>
        <taxon>Eukaryota</taxon>
        <taxon>Metazoa</taxon>
        <taxon>Ecdysozoa</taxon>
        <taxon>Arthropoda</taxon>
        <taxon>Chelicerata</taxon>
        <taxon>Arachnida</taxon>
        <taxon>Araneae</taxon>
        <taxon>Araneomorphae</taxon>
        <taxon>Entelegynae</taxon>
        <taxon>Araneoidea</taxon>
        <taxon>Nephilidae</taxon>
        <taxon>Trichonephila</taxon>
    </lineage>
</organism>
<accession>A0A8X6KQV4</accession>
<feature type="compositionally biased region" description="Basic residues" evidence="5">
    <location>
        <begin position="285"/>
        <end position="295"/>
    </location>
</feature>
<dbReference type="GO" id="GO:0005634">
    <property type="term" value="C:nucleus"/>
    <property type="evidence" value="ECO:0007669"/>
    <property type="project" value="UniProtKB-SubCell"/>
</dbReference>
<dbReference type="PANTHER" id="PTHR16684:SF11">
    <property type="entry name" value="CENTROMERE PROTEIN C"/>
    <property type="match status" value="1"/>
</dbReference>
<dbReference type="SUPFAM" id="SSF51182">
    <property type="entry name" value="RmlC-like cupins"/>
    <property type="match status" value="1"/>
</dbReference>
<dbReference type="Gene3D" id="2.60.120.10">
    <property type="entry name" value="Jelly Rolls"/>
    <property type="match status" value="1"/>
</dbReference>
<evidence type="ECO:0000256" key="5">
    <source>
        <dbReference type="SAM" id="MobiDB-lite"/>
    </source>
</evidence>
<dbReference type="PANTHER" id="PTHR16684">
    <property type="entry name" value="CENTROMERE PROTEIN C"/>
    <property type="match status" value="1"/>
</dbReference>
<dbReference type="AlphaFoldDB" id="A0A8X6KQV4"/>
<proteinExistence type="inferred from homology"/>
<evidence type="ECO:0000313" key="7">
    <source>
        <dbReference type="EMBL" id="GFQ80746.1"/>
    </source>
</evidence>
<feature type="compositionally biased region" description="Basic and acidic residues" evidence="5">
    <location>
        <begin position="137"/>
        <end position="163"/>
    </location>
</feature>
<evidence type="ECO:0000256" key="3">
    <source>
        <dbReference type="ARBA" id="ARBA00023125"/>
    </source>
</evidence>
<dbReference type="GO" id="GO:0051455">
    <property type="term" value="P:spindle attachment to meiosis I kinetochore"/>
    <property type="evidence" value="ECO:0007669"/>
    <property type="project" value="TreeGrafter"/>
</dbReference>
<feature type="compositionally biased region" description="Basic and acidic residues" evidence="5">
    <location>
        <begin position="386"/>
        <end position="405"/>
    </location>
</feature>
<protein>
    <submittedName>
        <fullName evidence="7">CENP-C_C domain-containing protein</fullName>
    </submittedName>
</protein>
<gene>
    <name evidence="7" type="primary">AVEN_79958_1</name>
    <name evidence="7" type="ORF">TNCT_406371</name>
</gene>
<keyword evidence="3" id="KW-0238">DNA-binding</keyword>
<dbReference type="EMBL" id="BMAO01032236">
    <property type="protein sequence ID" value="GFQ80746.1"/>
    <property type="molecule type" value="Genomic_DNA"/>
</dbReference>
<feature type="region of interest" description="Disordered" evidence="5">
    <location>
        <begin position="128"/>
        <end position="430"/>
    </location>
</feature>
<comment type="caution">
    <text evidence="7">The sequence shown here is derived from an EMBL/GenBank/DDBJ whole genome shotgun (WGS) entry which is preliminary data.</text>
</comment>
<comment type="similarity">
    <text evidence="2">Belongs to the CENP-C/MIF2 family.</text>
</comment>
<keyword evidence="4" id="KW-0539">Nucleus</keyword>
<dbReference type="Pfam" id="PF11699">
    <property type="entry name" value="CENP-C_C"/>
    <property type="match status" value="1"/>
</dbReference>
<keyword evidence="8" id="KW-1185">Reference proteome</keyword>
<comment type="subcellular location">
    <subcellularLocation>
        <location evidence="1">Nucleus</location>
    </subcellularLocation>
</comment>
<feature type="compositionally biased region" description="Polar residues" evidence="5">
    <location>
        <begin position="180"/>
        <end position="192"/>
    </location>
</feature>
<dbReference type="GO" id="GO:0051315">
    <property type="term" value="P:attachment of mitotic spindle microtubules to kinetochore"/>
    <property type="evidence" value="ECO:0007669"/>
    <property type="project" value="TreeGrafter"/>
</dbReference>
<dbReference type="GO" id="GO:0051382">
    <property type="term" value="P:kinetochore assembly"/>
    <property type="evidence" value="ECO:0007669"/>
    <property type="project" value="InterPro"/>
</dbReference>
<dbReference type="InterPro" id="IPR011051">
    <property type="entry name" value="RmlC_Cupin_sf"/>
</dbReference>
<dbReference type="InterPro" id="IPR014710">
    <property type="entry name" value="RmlC-like_jellyroll"/>
</dbReference>
<evidence type="ECO:0000256" key="1">
    <source>
        <dbReference type="ARBA" id="ARBA00004123"/>
    </source>
</evidence>
<evidence type="ECO:0000256" key="4">
    <source>
        <dbReference type="ARBA" id="ARBA00023242"/>
    </source>
</evidence>
<evidence type="ECO:0000259" key="6">
    <source>
        <dbReference type="Pfam" id="PF11699"/>
    </source>
</evidence>
<feature type="compositionally biased region" description="Low complexity" evidence="5">
    <location>
        <begin position="332"/>
        <end position="341"/>
    </location>
</feature>
<dbReference type="OrthoDB" id="6437160at2759"/>
<evidence type="ECO:0000256" key="2">
    <source>
        <dbReference type="ARBA" id="ARBA00010291"/>
    </source>
</evidence>
<dbReference type="GO" id="GO:0019237">
    <property type="term" value="F:centromeric DNA binding"/>
    <property type="evidence" value="ECO:0007669"/>
    <property type="project" value="InterPro"/>
</dbReference>
<feature type="compositionally biased region" description="Polar residues" evidence="5">
    <location>
        <begin position="257"/>
        <end position="276"/>
    </location>
</feature>
<dbReference type="Proteomes" id="UP000887116">
    <property type="component" value="Unassembled WGS sequence"/>
</dbReference>
<feature type="domain" description="Mif2/CENP-C cupin" evidence="6">
    <location>
        <begin position="530"/>
        <end position="603"/>
    </location>
</feature>
<feature type="compositionally biased region" description="Polar residues" evidence="5">
    <location>
        <begin position="313"/>
        <end position="325"/>
    </location>
</feature>